<sequence>MQNHSGQSVMQPPVLSTTLPPSRRISKWFPISMITIGFIFIAVGGGLIGVWSSREHHNEDGQYYGAVACFVISGVCELAGWIILIIYCIRTRHTQGVSVSYTHNPPVNQPRPTYTPPRPAASPRYSKYPVSQAELNVKRRYCDECGAVLIAPFCTECPTTR</sequence>
<protein>
    <recommendedName>
        <fullName evidence="5">Zinc ribbon domain-containing protein</fullName>
    </recommendedName>
</protein>
<evidence type="ECO:0000313" key="3">
    <source>
        <dbReference type="EMBL" id="KAL2801290.1"/>
    </source>
</evidence>
<dbReference type="SUPFAM" id="SSF81442">
    <property type="entry name" value="Cytochrome c oxidase subunit I-like"/>
    <property type="match status" value="1"/>
</dbReference>
<gene>
    <name evidence="3" type="ORF">BJX66DRAFT_6077</name>
</gene>
<evidence type="ECO:0000313" key="4">
    <source>
        <dbReference type="Proteomes" id="UP001610563"/>
    </source>
</evidence>
<keyword evidence="4" id="KW-1185">Reference proteome</keyword>
<feature type="region of interest" description="Disordered" evidence="1">
    <location>
        <begin position="101"/>
        <end position="125"/>
    </location>
</feature>
<keyword evidence="2" id="KW-1133">Transmembrane helix</keyword>
<evidence type="ECO:0000256" key="2">
    <source>
        <dbReference type="SAM" id="Phobius"/>
    </source>
</evidence>
<comment type="caution">
    <text evidence="3">The sequence shown here is derived from an EMBL/GenBank/DDBJ whole genome shotgun (WGS) entry which is preliminary data.</text>
</comment>
<feature type="compositionally biased region" description="Pro residues" evidence="1">
    <location>
        <begin position="107"/>
        <end position="120"/>
    </location>
</feature>
<name>A0ABR4GQD1_9EURO</name>
<dbReference type="InterPro" id="IPR036927">
    <property type="entry name" value="Cyt_c_oxase-like_su1_sf"/>
</dbReference>
<evidence type="ECO:0008006" key="5">
    <source>
        <dbReference type="Google" id="ProtNLM"/>
    </source>
</evidence>
<feature type="transmembrane region" description="Helical" evidence="2">
    <location>
        <begin position="63"/>
        <end position="89"/>
    </location>
</feature>
<accession>A0ABR4GQD1</accession>
<proteinExistence type="predicted"/>
<keyword evidence="2" id="KW-0472">Membrane</keyword>
<dbReference type="Proteomes" id="UP001610563">
    <property type="component" value="Unassembled WGS sequence"/>
</dbReference>
<reference evidence="3 4" key="1">
    <citation type="submission" date="2024-07" db="EMBL/GenBank/DDBJ databases">
        <title>Section-level genome sequencing and comparative genomics of Aspergillus sections Usti and Cavernicolus.</title>
        <authorList>
            <consortium name="Lawrence Berkeley National Laboratory"/>
            <person name="Nybo J.L."/>
            <person name="Vesth T.C."/>
            <person name="Theobald S."/>
            <person name="Frisvad J.C."/>
            <person name="Larsen T.O."/>
            <person name="Kjaerboelling I."/>
            <person name="Rothschild-Mancinelli K."/>
            <person name="Lyhne E.K."/>
            <person name="Kogle M.E."/>
            <person name="Barry K."/>
            <person name="Clum A."/>
            <person name="Na H."/>
            <person name="Ledsgaard L."/>
            <person name="Lin J."/>
            <person name="Lipzen A."/>
            <person name="Kuo A."/>
            <person name="Riley R."/>
            <person name="Mondo S."/>
            <person name="Labutti K."/>
            <person name="Haridas S."/>
            <person name="Pangalinan J."/>
            <person name="Salamov A.A."/>
            <person name="Simmons B.A."/>
            <person name="Magnuson J.K."/>
            <person name="Chen J."/>
            <person name="Drula E."/>
            <person name="Henrissat B."/>
            <person name="Wiebenga A."/>
            <person name="Lubbers R.J."/>
            <person name="Gomes A.C."/>
            <person name="Makela M.R."/>
            <person name="Stajich J."/>
            <person name="Grigoriev I.V."/>
            <person name="Mortensen U.H."/>
            <person name="De Vries R.P."/>
            <person name="Baker S.E."/>
            <person name="Andersen M.R."/>
        </authorList>
    </citation>
    <scope>NUCLEOTIDE SEQUENCE [LARGE SCALE GENOMIC DNA]</scope>
    <source>
        <strain evidence="3 4">CBS 209.92</strain>
    </source>
</reference>
<evidence type="ECO:0000256" key="1">
    <source>
        <dbReference type="SAM" id="MobiDB-lite"/>
    </source>
</evidence>
<keyword evidence="2" id="KW-0812">Transmembrane</keyword>
<feature type="transmembrane region" description="Helical" evidence="2">
    <location>
        <begin position="28"/>
        <end position="51"/>
    </location>
</feature>
<dbReference type="EMBL" id="JBFTWV010000001">
    <property type="protein sequence ID" value="KAL2801290.1"/>
    <property type="molecule type" value="Genomic_DNA"/>
</dbReference>
<organism evidence="3 4">
    <name type="scientific">Aspergillus keveii</name>
    <dbReference type="NCBI Taxonomy" id="714993"/>
    <lineage>
        <taxon>Eukaryota</taxon>
        <taxon>Fungi</taxon>
        <taxon>Dikarya</taxon>
        <taxon>Ascomycota</taxon>
        <taxon>Pezizomycotina</taxon>
        <taxon>Eurotiomycetes</taxon>
        <taxon>Eurotiomycetidae</taxon>
        <taxon>Eurotiales</taxon>
        <taxon>Aspergillaceae</taxon>
        <taxon>Aspergillus</taxon>
        <taxon>Aspergillus subgen. Nidulantes</taxon>
    </lineage>
</organism>